<keyword evidence="3" id="KW-0902">Two-component regulatory system</keyword>
<dbReference type="GO" id="GO:0000160">
    <property type="term" value="P:phosphorelay signal transduction system"/>
    <property type="evidence" value="ECO:0007669"/>
    <property type="project" value="UniProtKB-KW"/>
</dbReference>
<feature type="domain" description="Histidine kinase/HSP90-like ATPase" evidence="5">
    <location>
        <begin position="608"/>
        <end position="700"/>
    </location>
</feature>
<dbReference type="Gene3D" id="1.20.5.1930">
    <property type="match status" value="1"/>
</dbReference>
<evidence type="ECO:0000313" key="7">
    <source>
        <dbReference type="Proteomes" id="UP000647241"/>
    </source>
</evidence>
<dbReference type="Gene3D" id="2.60.120.560">
    <property type="entry name" value="Exo-inulinase, domain 1"/>
    <property type="match status" value="1"/>
</dbReference>
<dbReference type="InterPro" id="IPR050482">
    <property type="entry name" value="Sensor_HK_TwoCompSys"/>
</dbReference>
<reference evidence="6" key="1">
    <citation type="journal article" date="2014" name="Int. J. Syst. Evol. Microbiol.">
        <title>Complete genome sequence of Corynebacterium casei LMG S-19264T (=DSM 44701T), isolated from a smear-ripened cheese.</title>
        <authorList>
            <consortium name="US DOE Joint Genome Institute (JGI-PGF)"/>
            <person name="Walter F."/>
            <person name="Albersmeier A."/>
            <person name="Kalinowski J."/>
            <person name="Ruckert C."/>
        </authorList>
    </citation>
    <scope>NUCLEOTIDE SEQUENCE</scope>
    <source>
        <strain evidence="6">CGMCC 1.12997</strain>
    </source>
</reference>
<keyword evidence="1" id="KW-0808">Transferase</keyword>
<keyword evidence="7" id="KW-1185">Reference proteome</keyword>
<dbReference type="InterPro" id="IPR010496">
    <property type="entry name" value="AL/BT2_dom"/>
</dbReference>
<evidence type="ECO:0000256" key="3">
    <source>
        <dbReference type="ARBA" id="ARBA00023012"/>
    </source>
</evidence>
<dbReference type="SUPFAM" id="SSF55874">
    <property type="entry name" value="ATPase domain of HSP90 chaperone/DNA topoisomerase II/histidine kinase"/>
    <property type="match status" value="1"/>
</dbReference>
<keyword evidence="4" id="KW-0472">Membrane</keyword>
<evidence type="ECO:0000256" key="2">
    <source>
        <dbReference type="ARBA" id="ARBA00022777"/>
    </source>
</evidence>
<keyword evidence="2" id="KW-0418">Kinase</keyword>
<name>A0A917HCI0_9BACT</name>
<feature type="transmembrane region" description="Helical" evidence="4">
    <location>
        <begin position="468"/>
        <end position="487"/>
    </location>
</feature>
<protein>
    <recommendedName>
        <fullName evidence="5">Histidine kinase/HSP90-like ATPase domain-containing protein</fullName>
    </recommendedName>
</protein>
<sequence length="715" mass="78691">MSPRTRIIAVILAFSTLTVAFLPLRAFLQRQRLPYRDDFAHNRAERWNAFGGVWSLKDGMIINRSDELGAKVLTGSRSWTNYQMTADVEMLGHGGDVGILLRARDAEDGINSYRGYYTAIRSRDNALVTGIGNYDWLENRPVSIAGGVHSGVWYRIHAVVVDCDLATKVTNLQTGQMSWAAMHATGCSPSGQIGLRSLSTGGAWKNIHVEPASVVDLQAISQHADVIGYPEFPLREDDYARMRLAYAHGADLVPLDSADAAYMESAVHQEAPLRSIKSLDISRSGGSFVRLRGVVTLTDPLYVQDATGGIAVNMLSSELLNLGDEVEIYGRAITTGAALIFQTSGVRLLWDRTPFVPASITFTQAASGTFEGSLIESHGRLLSKAISPDGMITLQLEDRAQRFNVIVAQGLSSSVFRSWKTGSELRVRGVCSVQSASKAEEVPFSIFPRSVADIEVIAGPPWNSGWRLFYLIAIVILFVVGLVYIYLKAERWRMRAILQERERLALEMHDTLTQSFAGVGFHLQSMRKGLRELGLVPAPLMHKLDTACEMTSHTHREASARISTLHSVAQKESDLLTLLQRSTLSMLNGSQLPIKLHRIGEPRHMSTAVYDALFLIGREAAANVLHHSGATEMTVTLHYRNKEVSLTIADNGSGIHENDTKSGLGLKSMVTRGASIGAVIDIRSVPGESTVVTITAPYGRRFSLFDWVRFQWERI</sequence>
<dbReference type="SMART" id="SM00387">
    <property type="entry name" value="HATPase_c"/>
    <property type="match status" value="1"/>
</dbReference>
<evidence type="ECO:0000313" key="6">
    <source>
        <dbReference type="EMBL" id="GGG74880.1"/>
    </source>
</evidence>
<accession>A0A917HCI0</accession>
<dbReference type="CDD" id="cd16917">
    <property type="entry name" value="HATPase_UhpB-NarQ-NarX-like"/>
    <property type="match status" value="1"/>
</dbReference>
<dbReference type="RefSeq" id="WP_188553731.1">
    <property type="nucleotide sequence ID" value="NZ_BMGT01000002.1"/>
</dbReference>
<dbReference type="PANTHER" id="PTHR24421:SF62">
    <property type="entry name" value="SENSORY TRANSDUCTION HISTIDINE KINASE"/>
    <property type="match status" value="1"/>
</dbReference>
<keyword evidence="4" id="KW-0812">Transmembrane</keyword>
<dbReference type="InterPro" id="IPR036890">
    <property type="entry name" value="HATPase_C_sf"/>
</dbReference>
<proteinExistence type="predicted"/>
<comment type="caution">
    <text evidence="6">The sequence shown here is derived from an EMBL/GenBank/DDBJ whole genome shotgun (WGS) entry which is preliminary data.</text>
</comment>
<gene>
    <name evidence="6" type="ORF">GCM10011585_17040</name>
</gene>
<organism evidence="6 7">
    <name type="scientific">Edaphobacter dinghuensis</name>
    <dbReference type="NCBI Taxonomy" id="1560005"/>
    <lineage>
        <taxon>Bacteria</taxon>
        <taxon>Pseudomonadati</taxon>
        <taxon>Acidobacteriota</taxon>
        <taxon>Terriglobia</taxon>
        <taxon>Terriglobales</taxon>
        <taxon>Acidobacteriaceae</taxon>
        <taxon>Edaphobacter</taxon>
    </lineage>
</organism>
<dbReference type="GO" id="GO:0016787">
    <property type="term" value="F:hydrolase activity"/>
    <property type="evidence" value="ECO:0007669"/>
    <property type="project" value="InterPro"/>
</dbReference>
<evidence type="ECO:0000259" key="5">
    <source>
        <dbReference type="SMART" id="SM00387"/>
    </source>
</evidence>
<dbReference type="PANTHER" id="PTHR24421">
    <property type="entry name" value="NITRATE/NITRITE SENSOR PROTEIN NARX-RELATED"/>
    <property type="match status" value="1"/>
</dbReference>
<dbReference type="GO" id="GO:0016301">
    <property type="term" value="F:kinase activity"/>
    <property type="evidence" value="ECO:0007669"/>
    <property type="project" value="UniProtKB-KW"/>
</dbReference>
<dbReference type="AlphaFoldDB" id="A0A917HCI0"/>
<dbReference type="InterPro" id="IPR003594">
    <property type="entry name" value="HATPase_dom"/>
</dbReference>
<dbReference type="EMBL" id="BMGT01000002">
    <property type="protein sequence ID" value="GGG74880.1"/>
    <property type="molecule type" value="Genomic_DNA"/>
</dbReference>
<evidence type="ECO:0000256" key="4">
    <source>
        <dbReference type="SAM" id="Phobius"/>
    </source>
</evidence>
<dbReference type="Proteomes" id="UP000647241">
    <property type="component" value="Unassembled WGS sequence"/>
</dbReference>
<evidence type="ECO:0000256" key="1">
    <source>
        <dbReference type="ARBA" id="ARBA00022679"/>
    </source>
</evidence>
<dbReference type="Gene3D" id="3.30.565.10">
    <property type="entry name" value="Histidine kinase-like ATPase, C-terminal domain"/>
    <property type="match status" value="1"/>
</dbReference>
<dbReference type="Pfam" id="PF02518">
    <property type="entry name" value="HATPase_c"/>
    <property type="match status" value="1"/>
</dbReference>
<keyword evidence="4" id="KW-1133">Transmembrane helix</keyword>
<dbReference type="Pfam" id="PF06439">
    <property type="entry name" value="3keto-disac_hyd"/>
    <property type="match status" value="1"/>
</dbReference>
<reference evidence="6" key="2">
    <citation type="submission" date="2020-09" db="EMBL/GenBank/DDBJ databases">
        <authorList>
            <person name="Sun Q."/>
            <person name="Zhou Y."/>
        </authorList>
    </citation>
    <scope>NUCLEOTIDE SEQUENCE</scope>
    <source>
        <strain evidence="6">CGMCC 1.12997</strain>
    </source>
</reference>